<organism evidence="1 2">
    <name type="scientific">Citrus sinensis</name>
    <name type="common">Sweet orange</name>
    <name type="synonym">Citrus aurantium var. sinensis</name>
    <dbReference type="NCBI Taxonomy" id="2711"/>
    <lineage>
        <taxon>Eukaryota</taxon>
        <taxon>Viridiplantae</taxon>
        <taxon>Streptophyta</taxon>
        <taxon>Embryophyta</taxon>
        <taxon>Tracheophyta</taxon>
        <taxon>Spermatophyta</taxon>
        <taxon>Magnoliopsida</taxon>
        <taxon>eudicotyledons</taxon>
        <taxon>Gunneridae</taxon>
        <taxon>Pentapetalae</taxon>
        <taxon>rosids</taxon>
        <taxon>malvids</taxon>
        <taxon>Sapindales</taxon>
        <taxon>Rutaceae</taxon>
        <taxon>Aurantioideae</taxon>
        <taxon>Citrus</taxon>
    </lineage>
</organism>
<protein>
    <submittedName>
        <fullName evidence="1">Reverse transcriptase domain-containing protein</fullName>
    </submittedName>
</protein>
<evidence type="ECO:0000313" key="1">
    <source>
        <dbReference type="EMBL" id="KAH9750687.1"/>
    </source>
</evidence>
<dbReference type="EMBL" id="CM039174">
    <property type="protein sequence ID" value="KAH9750687.1"/>
    <property type="molecule type" value="Genomic_DNA"/>
</dbReference>
<keyword evidence="1" id="KW-0808">Transferase</keyword>
<keyword evidence="2" id="KW-1185">Reference proteome</keyword>
<keyword evidence="1" id="KW-0695">RNA-directed DNA polymerase</keyword>
<comment type="caution">
    <text evidence="1">The sequence shown here is derived from an EMBL/GenBank/DDBJ whole genome shotgun (WGS) entry which is preliminary data.</text>
</comment>
<evidence type="ECO:0000313" key="2">
    <source>
        <dbReference type="Proteomes" id="UP000829398"/>
    </source>
</evidence>
<sequence length="1219" mass="138791">MVMRSDKAAQPPLAGDRSNMKAKFRAQGVDGDNPSPLSFRDMLMETQGHSENASFGRQDDWELEEEDVTFREEEPMPYIAFSSRIRDRLVGPWEHSVVVKTLGRNLGYRALSFRLNKVWSSTTGFDIIDLANDYFLIRFNNAKDVEFALTEGPWTVMDQYLSVQKWTPDFDVVNNKIDRIVAWIRLSEMNIHFYHKNIIRRLGQIIGPVVKIDSNTITVQRGKFARLAVELDLQKPLVSQFNLEGRIQKVEYENLPTICFGCGKFGHYREACPDNVDITHTAKDDQLSLTETDKHDVVSRFGALAELTNEDMHPQDYDDDYVSHREPMISIPENIQTLDPKSRSMKKKLTNLPIRKLSTRKAINPIYLSQPTTENLDQNIQIFSNYSHPNSQPPTMHGMHAKHDPIPTTVPCTKSSDPSTSMHGMHGPNQQISNNPAPDPVPVPTTLNPLHHQVVSFPKVALAPKAIAQFPSQHVRDPSLANEPPDKGTPCDFNSWETTAEPEESPVTSRSRSSLAANVCSVDAENGMEVEAEVFESSHGNKADSFIRRSGFDKSYRVEAEGFSGGIWVLWRDRFQVEVVASHSQFVHIKLSIKNTVSYWLTAVYASPNPQSRKILWSELNYLAQTVHGPWMLGGDFNTILYDSEKKGGSPTGTGACHLFQSWFQLNCMHDLQFHGPRFTWSRGSLFKRLNRVICNSEWASIFSDSTVLHLPKLSSDHRPILVRSNGLSSRNLNSHPFRFQAAWLTNESFQDFVAEFWDQNLHHLDAADQFRSKVTVWNKQSFGNIFWRKNRLLARLGGIQRALESYSSKGLLRLEGKLKADLEEVLTQEEIIWHQKSRKDWLLLGDRNTSYYHHKTLTRRRQNNIAAIQNNEGVWLYDQNEIKAYAVQFYSSLYSCDSLDLRHYPHPNCFPLIEEDLFQSLNKGVEDVEVQKTIFSMHPLKAPGPDGFHAIFYQTQWNTVGSSLCRLVKEVFQNKHLPGGLNSTLLALIPKSESPSSFKMYRPISLCNVAYKTITKIIANRLQSILPHLVGPHQTSFVPGRHITENIVIAQEVVHSMRRKTGSTGFLAIKVDLEKAYDRLSWEFISDTLREARIPPDLIQVIMACITSATMRVLWNGEATEEFSPLRGIRQGCPLSPYLFVLCIERLSHGIHNAITAGKWHPIMLSRNGIPLSHLFFADDLLLFAEANVEQAKVISAVHFQDFGFPWLLGYIRSWQIS</sequence>
<proteinExistence type="predicted"/>
<gene>
    <name evidence="1" type="ORF">KPL71_013968</name>
</gene>
<keyword evidence="1" id="KW-0548">Nucleotidyltransferase</keyword>
<name>A0ACB8K8G2_CITSI</name>
<dbReference type="Proteomes" id="UP000829398">
    <property type="component" value="Chromosome 5"/>
</dbReference>
<reference evidence="2" key="1">
    <citation type="journal article" date="2023" name="Hortic. Res.">
        <title>A chromosome-level phased genome enabling allele-level studies in sweet orange: a case study on citrus Huanglongbing tolerance.</title>
        <authorList>
            <person name="Wu B."/>
            <person name="Yu Q."/>
            <person name="Deng Z."/>
            <person name="Duan Y."/>
            <person name="Luo F."/>
            <person name="Gmitter F. Jr."/>
        </authorList>
    </citation>
    <scope>NUCLEOTIDE SEQUENCE [LARGE SCALE GENOMIC DNA]</scope>
    <source>
        <strain evidence="2">cv. Valencia</strain>
    </source>
</reference>
<accession>A0ACB8K8G2</accession>